<name>A0ABY5Z192_9ACTN</name>
<dbReference type="Proteomes" id="UP001058271">
    <property type="component" value="Chromosome"/>
</dbReference>
<gene>
    <name evidence="2" type="ORF">Drose_25400</name>
</gene>
<evidence type="ECO:0000256" key="1">
    <source>
        <dbReference type="SAM" id="MobiDB-lite"/>
    </source>
</evidence>
<sequence>MTAVTDLAQHLTEHTGRDDLTVGTALADAGYDSEHNLTTPGPDRLIPSQNRHDLAKAATNQPATGDPPPTPPPAKP</sequence>
<feature type="compositionally biased region" description="Pro residues" evidence="1">
    <location>
        <begin position="65"/>
        <end position="76"/>
    </location>
</feature>
<dbReference type="EMBL" id="CP073721">
    <property type="protein sequence ID" value="UWZ34548.1"/>
    <property type="molecule type" value="Genomic_DNA"/>
</dbReference>
<keyword evidence="3" id="KW-1185">Reference proteome</keyword>
<protein>
    <recommendedName>
        <fullName evidence="4">Transposase</fullName>
    </recommendedName>
</protein>
<proteinExistence type="predicted"/>
<feature type="compositionally biased region" description="Basic and acidic residues" evidence="1">
    <location>
        <begin position="11"/>
        <end position="20"/>
    </location>
</feature>
<dbReference type="RefSeq" id="WP_260723869.1">
    <property type="nucleotide sequence ID" value="NZ_BAAABS010000018.1"/>
</dbReference>
<feature type="region of interest" description="Disordered" evidence="1">
    <location>
        <begin position="1"/>
        <end position="76"/>
    </location>
</feature>
<evidence type="ECO:0008006" key="4">
    <source>
        <dbReference type="Google" id="ProtNLM"/>
    </source>
</evidence>
<accession>A0ABY5Z192</accession>
<evidence type="ECO:0000313" key="2">
    <source>
        <dbReference type="EMBL" id="UWZ34548.1"/>
    </source>
</evidence>
<organism evidence="2 3">
    <name type="scientific">Dactylosporangium roseum</name>
    <dbReference type="NCBI Taxonomy" id="47989"/>
    <lineage>
        <taxon>Bacteria</taxon>
        <taxon>Bacillati</taxon>
        <taxon>Actinomycetota</taxon>
        <taxon>Actinomycetes</taxon>
        <taxon>Micromonosporales</taxon>
        <taxon>Micromonosporaceae</taxon>
        <taxon>Dactylosporangium</taxon>
    </lineage>
</organism>
<reference evidence="2" key="1">
    <citation type="submission" date="2021-04" db="EMBL/GenBank/DDBJ databases">
        <title>Biosynthetic gene clusters of Dactylosporangioum roseum.</title>
        <authorList>
            <person name="Hartkoorn R.C."/>
            <person name="Beaudoing E."/>
            <person name="Hot D."/>
            <person name="Moureu S."/>
        </authorList>
    </citation>
    <scope>NUCLEOTIDE SEQUENCE</scope>
    <source>
        <strain evidence="2">NRRL B-16295</strain>
    </source>
</reference>
<evidence type="ECO:0000313" key="3">
    <source>
        <dbReference type="Proteomes" id="UP001058271"/>
    </source>
</evidence>